<keyword evidence="2 3" id="KW-0560">Oxidoreductase</keyword>
<gene>
    <name evidence="5" type="ORF">ACFO3Q_10270</name>
</gene>
<comment type="catalytic activity">
    <reaction evidence="3">
        <text>a hydroperoxide + 2 glutathione = an alcohol + glutathione disulfide + H2O</text>
        <dbReference type="Rhea" id="RHEA:62632"/>
        <dbReference type="ChEBI" id="CHEBI:15377"/>
        <dbReference type="ChEBI" id="CHEBI:30879"/>
        <dbReference type="ChEBI" id="CHEBI:35924"/>
        <dbReference type="ChEBI" id="CHEBI:57925"/>
        <dbReference type="ChEBI" id="CHEBI:58297"/>
        <dbReference type="EC" id="1.11.1.27"/>
    </reaction>
</comment>
<evidence type="ECO:0000259" key="4">
    <source>
        <dbReference type="PROSITE" id="PS51352"/>
    </source>
</evidence>
<evidence type="ECO:0000256" key="1">
    <source>
        <dbReference type="ARBA" id="ARBA00022559"/>
    </source>
</evidence>
<accession>A0ABV9NJP5</accession>
<reference evidence="6" key="1">
    <citation type="journal article" date="2019" name="Int. J. Syst. Evol. Microbiol.">
        <title>The Global Catalogue of Microorganisms (GCM) 10K type strain sequencing project: providing services to taxonomists for standard genome sequencing and annotation.</title>
        <authorList>
            <consortium name="The Broad Institute Genomics Platform"/>
            <consortium name="The Broad Institute Genome Sequencing Center for Infectious Disease"/>
            <person name="Wu L."/>
            <person name="Ma J."/>
        </authorList>
    </citation>
    <scope>NUCLEOTIDE SEQUENCE [LARGE SCALE GENOMIC DNA]</scope>
    <source>
        <strain evidence="6">CGMCC 1.13574</strain>
    </source>
</reference>
<dbReference type="InterPro" id="IPR013766">
    <property type="entry name" value="Thioredoxin_domain"/>
</dbReference>
<comment type="function">
    <text evidence="3">Thiol-specific peroxidase that catalyzes the reduction of hydrogen peroxide and organic hydroperoxides to water and alcohols, respectively. Plays a role in cell protection against oxidative stress by detoxifying peroxides.</text>
</comment>
<evidence type="ECO:0000256" key="2">
    <source>
        <dbReference type="ARBA" id="ARBA00023002"/>
    </source>
</evidence>
<dbReference type="EMBL" id="JBHSGG010000029">
    <property type="protein sequence ID" value="MFC4728552.1"/>
    <property type="molecule type" value="Genomic_DNA"/>
</dbReference>
<dbReference type="RefSeq" id="WP_377004581.1">
    <property type="nucleotide sequence ID" value="NZ_JBHSGG010000029.1"/>
</dbReference>
<keyword evidence="3" id="KW-0676">Redox-active center</keyword>
<evidence type="ECO:0000313" key="6">
    <source>
        <dbReference type="Proteomes" id="UP001595892"/>
    </source>
</evidence>
<dbReference type="Pfam" id="PF08534">
    <property type="entry name" value="Redoxin"/>
    <property type="match status" value="1"/>
</dbReference>
<feature type="domain" description="Thioredoxin" evidence="4">
    <location>
        <begin position="3"/>
        <end position="161"/>
    </location>
</feature>
<name>A0ABV9NJP5_9GAMM</name>
<dbReference type="PANTHER" id="PTHR10430">
    <property type="entry name" value="PEROXIREDOXIN"/>
    <property type="match status" value="1"/>
</dbReference>
<proteinExistence type="inferred from homology"/>
<keyword evidence="3" id="KW-0049">Antioxidant</keyword>
<dbReference type="InterPro" id="IPR037944">
    <property type="entry name" value="PRX5-like"/>
</dbReference>
<dbReference type="Gene3D" id="3.40.30.10">
    <property type="entry name" value="Glutaredoxin"/>
    <property type="match status" value="1"/>
</dbReference>
<comment type="caution">
    <text evidence="5">The sequence shown here is derived from an EMBL/GenBank/DDBJ whole genome shotgun (WGS) entry which is preliminary data.</text>
</comment>
<dbReference type="PANTHER" id="PTHR10430:SF16">
    <property type="entry name" value="PEROXIREDOXIN-5, MITOCHONDRIAL"/>
    <property type="match status" value="1"/>
</dbReference>
<protein>
    <recommendedName>
        <fullName evidence="3">Glutathione-dependent peroxiredoxin</fullName>
        <ecNumber evidence="3">1.11.1.27</ecNumber>
    </recommendedName>
</protein>
<evidence type="ECO:0000256" key="3">
    <source>
        <dbReference type="RuleBase" id="RU366011"/>
    </source>
</evidence>
<comment type="similarity">
    <text evidence="3">Belongs to the peroxiredoxin family. Prx5 subfamily.</text>
</comment>
<dbReference type="CDD" id="cd03013">
    <property type="entry name" value="PRX5_like"/>
    <property type="match status" value="1"/>
</dbReference>
<dbReference type="InterPro" id="IPR013740">
    <property type="entry name" value="Redoxin"/>
</dbReference>
<dbReference type="EC" id="1.11.1.27" evidence="3"/>
<keyword evidence="1 3" id="KW-0575">Peroxidase</keyword>
<organism evidence="5 6">
    <name type="scientific">Coralloluteibacterium thermophilum</name>
    <dbReference type="NCBI Taxonomy" id="2707049"/>
    <lineage>
        <taxon>Bacteria</taxon>
        <taxon>Pseudomonadati</taxon>
        <taxon>Pseudomonadota</taxon>
        <taxon>Gammaproteobacteria</taxon>
        <taxon>Lysobacterales</taxon>
        <taxon>Lysobacteraceae</taxon>
        <taxon>Coralloluteibacterium</taxon>
    </lineage>
</organism>
<sequence length="164" mass="17502">MPIQAGDTLPAATFQLIDGEEVRSVGTADVFDGRRVLLFGVPGAFTPTCSARHLPGFVEHLERFRARGVEVACMAVNDAFVMRAWAASAGVPPALRMIADGNAALTHALGLEMDASGFGMGERCRRFALYAEDGVVRFVNVEEPGEFRVSAAEHVLAQLPAQDA</sequence>
<dbReference type="PROSITE" id="PS51352">
    <property type="entry name" value="THIOREDOXIN_2"/>
    <property type="match status" value="1"/>
</dbReference>
<dbReference type="SUPFAM" id="SSF52833">
    <property type="entry name" value="Thioredoxin-like"/>
    <property type="match status" value="1"/>
</dbReference>
<keyword evidence="6" id="KW-1185">Reference proteome</keyword>
<evidence type="ECO:0000313" key="5">
    <source>
        <dbReference type="EMBL" id="MFC4728552.1"/>
    </source>
</evidence>
<dbReference type="Proteomes" id="UP001595892">
    <property type="component" value="Unassembled WGS sequence"/>
</dbReference>
<dbReference type="InterPro" id="IPR036249">
    <property type="entry name" value="Thioredoxin-like_sf"/>
</dbReference>